<proteinExistence type="predicted"/>
<dbReference type="InterPro" id="IPR045851">
    <property type="entry name" value="AMP-bd_C_sf"/>
</dbReference>
<dbReference type="Pfam" id="PF13193">
    <property type="entry name" value="AMP-binding_C"/>
    <property type="match status" value="1"/>
</dbReference>
<evidence type="ECO:0000259" key="2">
    <source>
        <dbReference type="Pfam" id="PF00501"/>
    </source>
</evidence>
<evidence type="ECO:0000256" key="1">
    <source>
        <dbReference type="SAM" id="MobiDB-lite"/>
    </source>
</evidence>
<feature type="compositionally biased region" description="Low complexity" evidence="1">
    <location>
        <begin position="602"/>
        <end position="618"/>
    </location>
</feature>
<gene>
    <name evidence="4" type="ORF">H9962_09330</name>
</gene>
<sequence length="626" mass="68760">MNAAPWQAHFDGDAPASFDIVPQSLQGYLDRAAENFGNRKAIIFQNMTMTYRQLKDKAEAVAASLRDRGLKTGDRVAIMLPNLPQTVIAFWGALKAGGVVVMTNPLYMEKELTHHFTDAKPKFLITLDLFWNKLAPLRDKLGIETYVVSRLADGLAFPLNILQPIQAKRQGDAPKVEYDGASVVPWKNLLKTRKRYSETPSDPKTSLALLQYTGGTTGFSKGAMLTHFNLQAQIQQLLSIIRGDAASTPHIFVGVMPFFHVYGLMGSLMLPTIYASPTIPVPRYVPRDLLEMIKKHRPTFFVGAPAIYISLMQQKNIAEYDLTCIQLCISGSSPFPLNSMRRFQNMTKAKITEGFGLTEASPVVIANPLHGRQKDGSIGVPITGTEACIVDLETGTNILPPNQIGELIVRGPQVMLGYWNHPEETAAAIRNGWLYTGDIAYHDEDGYFYIVDRKKDMAIIGGYNVFPSEIDEVLHEYPKVQEAVALSVPHRSKGETLKAYVVPKPGEKITVAELVAHCRQKLASYKVPRMFEFRDELPKSMVGKVLRRALRDEETRKQSEDKEGGTEVPEAKTRAGGVPSPDADDAAHASDATPNAVTGGLAADPAPESPTSAESASDAPRDDAKA</sequence>
<feature type="domain" description="AMP-dependent synthetase/ligase" evidence="2">
    <location>
        <begin position="29"/>
        <end position="419"/>
    </location>
</feature>
<dbReference type="InterPro" id="IPR050237">
    <property type="entry name" value="ATP-dep_AMP-bd_enzyme"/>
</dbReference>
<dbReference type="Gene3D" id="3.30.300.30">
    <property type="match status" value="1"/>
</dbReference>
<dbReference type="EMBL" id="DXAN01000029">
    <property type="protein sequence ID" value="HJA09372.1"/>
    <property type="molecule type" value="Genomic_DNA"/>
</dbReference>
<dbReference type="InterPro" id="IPR020845">
    <property type="entry name" value="AMP-binding_CS"/>
</dbReference>
<reference evidence="4" key="1">
    <citation type="journal article" date="2021" name="PeerJ">
        <title>Extensive microbial diversity within the chicken gut microbiome revealed by metagenomics and culture.</title>
        <authorList>
            <person name="Gilroy R."/>
            <person name="Ravi A."/>
            <person name="Getino M."/>
            <person name="Pursley I."/>
            <person name="Horton D.L."/>
            <person name="Alikhan N.F."/>
            <person name="Baker D."/>
            <person name="Gharbi K."/>
            <person name="Hall N."/>
            <person name="Watson M."/>
            <person name="Adriaenssens E.M."/>
            <person name="Foster-Nyarko E."/>
            <person name="Jarju S."/>
            <person name="Secka A."/>
            <person name="Antonio M."/>
            <person name="Oren A."/>
            <person name="Chaudhuri R.R."/>
            <person name="La Ragione R."/>
            <person name="Hildebrand F."/>
            <person name="Pallen M.J."/>
        </authorList>
    </citation>
    <scope>NUCLEOTIDE SEQUENCE</scope>
    <source>
        <strain evidence="4">CHK186-16707</strain>
    </source>
</reference>
<dbReference type="AlphaFoldDB" id="A0A9D2HF96"/>
<feature type="domain" description="AMP-binding enzyme C-terminal" evidence="3">
    <location>
        <begin position="469"/>
        <end position="544"/>
    </location>
</feature>
<dbReference type="PANTHER" id="PTHR43767:SF9">
    <property type="entry name" value="LONG-CHAIN-FATTY-ACID--COA LIGASE"/>
    <property type="match status" value="1"/>
</dbReference>
<reference evidence="4" key="2">
    <citation type="submission" date="2021-04" db="EMBL/GenBank/DDBJ databases">
        <authorList>
            <person name="Gilroy R."/>
        </authorList>
    </citation>
    <scope>NUCLEOTIDE SEQUENCE</scope>
    <source>
        <strain evidence="4">CHK186-16707</strain>
    </source>
</reference>
<dbReference type="GO" id="GO:0016877">
    <property type="term" value="F:ligase activity, forming carbon-sulfur bonds"/>
    <property type="evidence" value="ECO:0007669"/>
    <property type="project" value="UniProtKB-ARBA"/>
</dbReference>
<evidence type="ECO:0000313" key="5">
    <source>
        <dbReference type="Proteomes" id="UP000824225"/>
    </source>
</evidence>
<dbReference type="Gene3D" id="3.40.50.12780">
    <property type="entry name" value="N-terminal domain of ligase-like"/>
    <property type="match status" value="1"/>
</dbReference>
<feature type="compositionally biased region" description="Basic and acidic residues" evidence="1">
    <location>
        <begin position="551"/>
        <end position="573"/>
    </location>
</feature>
<accession>A0A9D2HF96</accession>
<dbReference type="PROSITE" id="PS00455">
    <property type="entry name" value="AMP_BINDING"/>
    <property type="match status" value="1"/>
</dbReference>
<evidence type="ECO:0000313" key="4">
    <source>
        <dbReference type="EMBL" id="HJA09372.1"/>
    </source>
</evidence>
<organism evidence="4 5">
    <name type="scientific">Candidatus Mailhella merdigallinarum</name>
    <dbReference type="NCBI Taxonomy" id="2838658"/>
    <lineage>
        <taxon>Bacteria</taxon>
        <taxon>Pseudomonadati</taxon>
        <taxon>Thermodesulfobacteriota</taxon>
        <taxon>Desulfovibrionia</taxon>
        <taxon>Desulfovibrionales</taxon>
        <taxon>Desulfovibrionaceae</taxon>
        <taxon>Mailhella</taxon>
    </lineage>
</organism>
<dbReference type="InterPro" id="IPR000873">
    <property type="entry name" value="AMP-dep_synth/lig_dom"/>
</dbReference>
<dbReference type="Pfam" id="PF00501">
    <property type="entry name" value="AMP-binding"/>
    <property type="match status" value="1"/>
</dbReference>
<comment type="caution">
    <text evidence="4">The sequence shown here is derived from an EMBL/GenBank/DDBJ whole genome shotgun (WGS) entry which is preliminary data.</text>
</comment>
<keyword evidence="4" id="KW-0436">Ligase</keyword>
<dbReference type="CDD" id="cd05936">
    <property type="entry name" value="FC-FACS_FadD_like"/>
    <property type="match status" value="1"/>
</dbReference>
<protein>
    <submittedName>
        <fullName evidence="4">Long-chain fatty acid--CoA ligase</fullName>
    </submittedName>
</protein>
<dbReference type="PANTHER" id="PTHR43767">
    <property type="entry name" value="LONG-CHAIN-FATTY-ACID--COA LIGASE"/>
    <property type="match status" value="1"/>
</dbReference>
<dbReference type="Proteomes" id="UP000824225">
    <property type="component" value="Unassembled WGS sequence"/>
</dbReference>
<name>A0A9D2HF96_9BACT</name>
<evidence type="ECO:0000259" key="3">
    <source>
        <dbReference type="Pfam" id="PF13193"/>
    </source>
</evidence>
<feature type="region of interest" description="Disordered" evidence="1">
    <location>
        <begin position="551"/>
        <end position="626"/>
    </location>
</feature>
<dbReference type="InterPro" id="IPR025110">
    <property type="entry name" value="AMP-bd_C"/>
</dbReference>
<dbReference type="SUPFAM" id="SSF56801">
    <property type="entry name" value="Acetyl-CoA synthetase-like"/>
    <property type="match status" value="1"/>
</dbReference>
<dbReference type="InterPro" id="IPR042099">
    <property type="entry name" value="ANL_N_sf"/>
</dbReference>